<dbReference type="Proteomes" id="UP000053947">
    <property type="component" value="Unassembled WGS sequence"/>
</dbReference>
<feature type="transmembrane region" description="Helical" evidence="5">
    <location>
        <begin position="68"/>
        <end position="89"/>
    </location>
</feature>
<name>A0A0W0GHI3_9CHLR</name>
<feature type="transmembrane region" description="Helical" evidence="5">
    <location>
        <begin position="257"/>
        <end position="279"/>
    </location>
</feature>
<dbReference type="AlphaFoldDB" id="A0A0W0GHI3"/>
<evidence type="ECO:0000313" key="6">
    <source>
        <dbReference type="EMBL" id="KTB48010.1"/>
    </source>
</evidence>
<feature type="transmembrane region" description="Helical" evidence="5">
    <location>
        <begin position="6"/>
        <end position="26"/>
    </location>
</feature>
<keyword evidence="3 5" id="KW-1133">Transmembrane helix</keyword>
<evidence type="ECO:0000256" key="5">
    <source>
        <dbReference type="SAM" id="Phobius"/>
    </source>
</evidence>
<feature type="transmembrane region" description="Helical" evidence="5">
    <location>
        <begin position="101"/>
        <end position="121"/>
    </location>
</feature>
<dbReference type="PANTHER" id="PTHR43359">
    <property type="entry name" value="FORMATE HYDROGENLYASE SUBUNIT 4"/>
    <property type="match status" value="1"/>
</dbReference>
<dbReference type="InterPro" id="IPR052561">
    <property type="entry name" value="ComplexI_Subunit1"/>
</dbReference>
<protein>
    <submittedName>
        <fullName evidence="6">Formate hydrogenlyase subunit 4</fullName>
    </submittedName>
</protein>
<evidence type="ECO:0000256" key="2">
    <source>
        <dbReference type="ARBA" id="ARBA00022692"/>
    </source>
</evidence>
<dbReference type="GO" id="GO:0016829">
    <property type="term" value="F:lyase activity"/>
    <property type="evidence" value="ECO:0007669"/>
    <property type="project" value="UniProtKB-KW"/>
</dbReference>
<evidence type="ECO:0000313" key="7">
    <source>
        <dbReference type="Proteomes" id="UP000053947"/>
    </source>
</evidence>
<dbReference type="EMBL" id="LFDV01000002">
    <property type="protein sequence ID" value="KTB48010.1"/>
    <property type="molecule type" value="Genomic_DNA"/>
</dbReference>
<organism evidence="6 7">
    <name type="scientific">Dehalogenimonas alkenigignens</name>
    <dbReference type="NCBI Taxonomy" id="1217799"/>
    <lineage>
        <taxon>Bacteria</taxon>
        <taxon>Bacillati</taxon>
        <taxon>Chloroflexota</taxon>
        <taxon>Dehalococcoidia</taxon>
        <taxon>Dehalococcoidales</taxon>
        <taxon>Dehalococcoidaceae</taxon>
        <taxon>Dehalogenimonas</taxon>
    </lineage>
</organism>
<gene>
    <name evidence="6" type="ORF">DEALK_08550</name>
</gene>
<dbReference type="Pfam" id="PF00146">
    <property type="entry name" value="NADHdh"/>
    <property type="match status" value="1"/>
</dbReference>
<dbReference type="OrthoDB" id="9778499at2"/>
<dbReference type="STRING" id="1217799.DEALK_08550"/>
<feature type="transmembrane region" description="Helical" evidence="5">
    <location>
        <begin position="291"/>
        <end position="311"/>
    </location>
</feature>
<comment type="subcellular location">
    <subcellularLocation>
        <location evidence="1">Membrane</location>
        <topology evidence="1">Multi-pass membrane protein</topology>
    </subcellularLocation>
</comment>
<accession>A0A0W0GHI3</accession>
<dbReference type="PATRIC" id="fig|1217799.6.peg.878"/>
<keyword evidence="4 5" id="KW-0472">Membrane</keyword>
<feature type="transmembrane region" description="Helical" evidence="5">
    <location>
        <begin position="166"/>
        <end position="190"/>
    </location>
</feature>
<evidence type="ECO:0000256" key="4">
    <source>
        <dbReference type="ARBA" id="ARBA00023136"/>
    </source>
</evidence>
<sequence length="312" mass="33479">MAEYLLYAVLNIGFITAISPLMLGAVKKVKALSQGRIGPPLLQGYYNLAKLLKKEIIYSPNTSFIMRLAPYINIGFLLAAAAMVPVVFLPSAEGAPGNVILFLYLLVSAKFFMALAGLDAGSTFGGMGSSREMSLSAIIEPVTITSAAALAFVLKTTDISEMFAAVLGASLAQYPTLILIGMSLFIVLIVETARIPVDNPETHLELTMVHEAMLLEQTGPKLALMELSYGVKQTVLMAILINIIFPWGLAAEATLPAIAVSMLSFGLKALALAAVIGVFESLMAKIRLFRLPSFFMLALFFSFVTIVFELLA</sequence>
<keyword evidence="2 5" id="KW-0812">Transmembrane</keyword>
<dbReference type="InterPro" id="IPR001694">
    <property type="entry name" value="NADH_UbQ_OxRdtase_su1/FPO"/>
</dbReference>
<dbReference type="RefSeq" id="WP_058439007.1">
    <property type="nucleotide sequence ID" value="NZ_KQ758903.1"/>
</dbReference>
<evidence type="ECO:0000256" key="1">
    <source>
        <dbReference type="ARBA" id="ARBA00004141"/>
    </source>
</evidence>
<keyword evidence="7" id="KW-1185">Reference proteome</keyword>
<keyword evidence="6" id="KW-0456">Lyase</keyword>
<dbReference type="GO" id="GO:0005886">
    <property type="term" value="C:plasma membrane"/>
    <property type="evidence" value="ECO:0007669"/>
    <property type="project" value="TreeGrafter"/>
</dbReference>
<proteinExistence type="predicted"/>
<reference evidence="6 7" key="1">
    <citation type="submission" date="2015-06" db="EMBL/GenBank/DDBJ databases">
        <title>Genome sequence of the organohalide-respiring Dehalogenimonas alkenigignens type strain (IP3-3T).</title>
        <authorList>
            <person name="Key T.A."/>
            <person name="Richmond D.P."/>
            <person name="Bowman K.S."/>
            <person name="Cho Y.-J."/>
            <person name="Chun J."/>
            <person name="da Costa M.S."/>
            <person name="Rainey F.A."/>
            <person name="Moe W.M."/>
        </authorList>
    </citation>
    <scope>NUCLEOTIDE SEQUENCE [LARGE SCALE GENOMIC DNA]</scope>
    <source>
        <strain evidence="6 7">IP3-3</strain>
    </source>
</reference>
<evidence type="ECO:0000256" key="3">
    <source>
        <dbReference type="ARBA" id="ARBA00022989"/>
    </source>
</evidence>
<feature type="transmembrane region" description="Helical" evidence="5">
    <location>
        <begin position="133"/>
        <end position="154"/>
    </location>
</feature>
<dbReference type="PANTHER" id="PTHR43359:SF1">
    <property type="entry name" value="FORMATE HYDROGENLYASE SUBUNIT 4-RELATED"/>
    <property type="match status" value="1"/>
</dbReference>
<comment type="caution">
    <text evidence="6">The sequence shown here is derived from an EMBL/GenBank/DDBJ whole genome shotgun (WGS) entry which is preliminary data.</text>
</comment>
<feature type="transmembrane region" description="Helical" evidence="5">
    <location>
        <begin position="234"/>
        <end position="251"/>
    </location>
</feature>